<evidence type="ECO:0000256" key="2">
    <source>
        <dbReference type="SAM" id="Coils"/>
    </source>
</evidence>
<evidence type="ECO:0000256" key="1">
    <source>
        <dbReference type="ARBA" id="ARBA00023002"/>
    </source>
</evidence>
<keyword evidence="1" id="KW-0560">Oxidoreductase</keyword>
<organism evidence="5 6">
    <name type="scientific">Prorocentrum cordatum</name>
    <dbReference type="NCBI Taxonomy" id="2364126"/>
    <lineage>
        <taxon>Eukaryota</taxon>
        <taxon>Sar</taxon>
        <taxon>Alveolata</taxon>
        <taxon>Dinophyceae</taxon>
        <taxon>Prorocentrales</taxon>
        <taxon>Prorocentraceae</taxon>
        <taxon>Prorocentrum</taxon>
    </lineage>
</organism>
<dbReference type="InterPro" id="IPR018170">
    <property type="entry name" value="Aldo/ket_reductase_CS"/>
</dbReference>
<dbReference type="Gene3D" id="3.20.20.100">
    <property type="entry name" value="NADP-dependent oxidoreductase domain"/>
    <property type="match status" value="1"/>
</dbReference>
<evidence type="ECO:0000313" key="6">
    <source>
        <dbReference type="Proteomes" id="UP001189429"/>
    </source>
</evidence>
<evidence type="ECO:0000313" key="5">
    <source>
        <dbReference type="EMBL" id="CAK0839890.1"/>
    </source>
</evidence>
<proteinExistence type="predicted"/>
<dbReference type="PROSITE" id="PS00062">
    <property type="entry name" value="ALDOKETO_REDUCTASE_2"/>
    <property type="match status" value="1"/>
</dbReference>
<protein>
    <recommendedName>
        <fullName evidence="4">NADP-dependent oxidoreductase domain-containing protein</fullName>
    </recommendedName>
</protein>
<dbReference type="EMBL" id="CAUYUJ010014331">
    <property type="protein sequence ID" value="CAK0839890.1"/>
    <property type="molecule type" value="Genomic_DNA"/>
</dbReference>
<keyword evidence="6" id="KW-1185">Reference proteome</keyword>
<dbReference type="PANTHER" id="PTHR43364:SF4">
    <property type="entry name" value="NAD(P)-LINKED OXIDOREDUCTASE SUPERFAMILY PROTEIN"/>
    <property type="match status" value="1"/>
</dbReference>
<reference evidence="5" key="1">
    <citation type="submission" date="2023-10" db="EMBL/GenBank/DDBJ databases">
        <authorList>
            <person name="Chen Y."/>
            <person name="Shah S."/>
            <person name="Dougan E. K."/>
            <person name="Thang M."/>
            <person name="Chan C."/>
        </authorList>
    </citation>
    <scope>NUCLEOTIDE SEQUENCE [LARGE SCALE GENOMIC DNA]</scope>
</reference>
<dbReference type="Gene3D" id="3.60.10.10">
    <property type="entry name" value="Endonuclease/exonuclease/phosphatase"/>
    <property type="match status" value="1"/>
</dbReference>
<dbReference type="InterPro" id="IPR036691">
    <property type="entry name" value="Endo/exonu/phosph_ase_sf"/>
</dbReference>
<dbReference type="Proteomes" id="UP001189429">
    <property type="component" value="Unassembled WGS sequence"/>
</dbReference>
<dbReference type="Pfam" id="PF00248">
    <property type="entry name" value="Aldo_ket_red"/>
    <property type="match status" value="1"/>
</dbReference>
<dbReference type="InterPro" id="IPR050523">
    <property type="entry name" value="AKR_Detox_Biosynth"/>
</dbReference>
<evidence type="ECO:0000256" key="3">
    <source>
        <dbReference type="SAM" id="MobiDB-lite"/>
    </source>
</evidence>
<accession>A0ABN9T529</accession>
<keyword evidence="2" id="KW-0175">Coiled coil</keyword>
<dbReference type="PANTHER" id="PTHR43364">
    <property type="entry name" value="NADH-SPECIFIC METHYLGLYOXAL REDUCTASE-RELATED"/>
    <property type="match status" value="1"/>
</dbReference>
<comment type="caution">
    <text evidence="5">The sequence shown here is derived from an EMBL/GenBank/DDBJ whole genome shotgun (WGS) entry which is preliminary data.</text>
</comment>
<dbReference type="InterPro" id="IPR036812">
    <property type="entry name" value="NAD(P)_OxRdtase_dom_sf"/>
</dbReference>
<name>A0ABN9T529_9DINO</name>
<feature type="coiled-coil region" evidence="2">
    <location>
        <begin position="419"/>
        <end position="467"/>
    </location>
</feature>
<feature type="region of interest" description="Disordered" evidence="3">
    <location>
        <begin position="110"/>
        <end position="149"/>
    </location>
</feature>
<dbReference type="InterPro" id="IPR023210">
    <property type="entry name" value="NADP_OxRdtase_dom"/>
</dbReference>
<dbReference type="SUPFAM" id="SSF51430">
    <property type="entry name" value="NAD(P)-linked oxidoreductase"/>
    <property type="match status" value="1"/>
</dbReference>
<evidence type="ECO:0000259" key="4">
    <source>
        <dbReference type="Pfam" id="PF00248"/>
    </source>
</evidence>
<gene>
    <name evidence="5" type="ORF">PCOR1329_LOCUS35455</name>
</gene>
<sequence length="1109" mass="122646">MAAATPPDAREACRMSVAATAWQAASGAAAGRCLARRARQLRRAAAGGRQNAAAAAQDALPTLYRAGPADFGTMTFGWSQASSEVDSGAASAMLRSFLAGGGGGHRAHLLGGGHREDPGRRAPRARGCGRRLPPRDQGAPLAARGPLRGGHPRAAAGLDSMDALGVEKVDVLYLHQPDPEHDLSESLSCVHELILEGKVKQLGMSNYRALEVERACELCRRRGWTAPSFYQGLYNPLNRLVEEELLPVLRTGEHSCCTATRGMGDVGNAAGYIGCKACGYKWNWSSKVECFKCKAKLRPAVGVPPPPSGVWAQNGPHSAGWPRSGRLWKKWAPWRHSTYASTKAGWDSVEVQKGDGGQSDPISTASLITSLAAYQGVGEKGDPTITAALDLLRRKAQEEEANAKPAPAPPKQRTGAQLLADANRALKELDIRIEKQRTKLTGAQLYLDDQLEKMDKLAQQRVEVQQRHLTALQQANQESGIIVVKPDEKTLNVKFECDGSLFEGLEECDIPTEEMDSIMQWKSELEQFQKEQLGTLQAKFKYIEEIHQKAKKAMQAPKKKRKVEAGTEGATAINPEDEKKKIRDANQAALEQLMRKLTVWLSVLSSLGFSEAHSTQQQSEESQVLFGNITEWGPQVQNYVQGPAVQQFDCLAFVETHKGPNQVSAMKTFLQKEGWKATITPAVPSGKSKKGWSAGELVATRAHIQSTSLEHWKGKHDKQGDTAFVGFSPMVLHLSIGNFIIIAAYLLPTLRFTGRNRKVMAALTAFVRLLKDPWLVVADWNCVPTELLASGWLEQMRGEIAYRDRPLLAQKLANSYGRWIEAVEEAVLQHSEVPQHQRDGYRGRAQGFGIKWTKSTAAPGRPHLYNSEAEWWAITHTQVIAINGLVKNNKDPQQLQQRGQEFRQRMQQVHVVSKHSDIELLNQWQQSAHDIFSPARQEREDVIEITERLAGQAARRALADGTKGFIRWAQDMWKKTPGALHRWTKDAQQPRLEEMISGKIVADPILIMNHKSESWAKKWTAAPHRQTALAGALRRCRLSAAQEDLPQLTIQDLNAATHRMGVKKARGIDAIGPLDIERLPDQAKYGFLDIIAQAEEHLMWPPQLEEIES</sequence>
<feature type="domain" description="NADP-dependent oxidoreductase" evidence="4">
    <location>
        <begin position="159"/>
        <end position="250"/>
    </location>
</feature>